<organism evidence="2 3">
    <name type="scientific">Chitinophaga rupis</name>
    <dbReference type="NCBI Taxonomy" id="573321"/>
    <lineage>
        <taxon>Bacteria</taxon>
        <taxon>Pseudomonadati</taxon>
        <taxon>Bacteroidota</taxon>
        <taxon>Chitinophagia</taxon>
        <taxon>Chitinophagales</taxon>
        <taxon>Chitinophagaceae</taxon>
        <taxon>Chitinophaga</taxon>
    </lineage>
</organism>
<proteinExistence type="predicted"/>
<dbReference type="AlphaFoldDB" id="A0A1H8I2X0"/>
<feature type="transmembrane region" description="Helical" evidence="1">
    <location>
        <begin position="6"/>
        <end position="27"/>
    </location>
</feature>
<keyword evidence="1" id="KW-0812">Transmembrane</keyword>
<dbReference type="STRING" id="573321.SAMN04488505_111222"/>
<dbReference type="Proteomes" id="UP000198984">
    <property type="component" value="Unassembled WGS sequence"/>
</dbReference>
<keyword evidence="1" id="KW-1133">Transmembrane helix</keyword>
<sequence length="344" mass="40055">MRKFIVKIFSFSIIPFILILVPTLLYMKRDVYADFKQYNNYSWKYSFQQLGDLSTKKLLKAPNTKYNSFIFGSSRTTGVYACYLQQKIPNAHFFHYANWNESIGGMDEKLKLLDTLGYNISNVIIYLDTDNTFENDGACHPSDHYLLTQKSERDYMLSHYKSFFSSLNADKIKILCGMPVSGGIYPNWESDPVTNDCKHFCTDSIIATYDDVLHDEKFIHKMDSLKANGYLYKRSATQQYRPQQISAGEERMLLSMKKTFEKHNTSYYIVIAPLYDQEKFAPADMAILQRCFGSHLYDFSGINAITNNVYNYPDRKHFQPYISKMILDSIITDKSSVRVQMTKR</sequence>
<dbReference type="OrthoDB" id="1339610at2"/>
<evidence type="ECO:0000313" key="2">
    <source>
        <dbReference type="EMBL" id="SEN62547.1"/>
    </source>
</evidence>
<dbReference type="EMBL" id="FOBB01000011">
    <property type="protein sequence ID" value="SEN62547.1"/>
    <property type="molecule type" value="Genomic_DNA"/>
</dbReference>
<evidence type="ECO:0000256" key="1">
    <source>
        <dbReference type="SAM" id="Phobius"/>
    </source>
</evidence>
<keyword evidence="1" id="KW-0472">Membrane</keyword>
<name>A0A1H8I2X0_9BACT</name>
<dbReference type="RefSeq" id="WP_089920400.1">
    <property type="nucleotide sequence ID" value="NZ_FOBB01000011.1"/>
</dbReference>
<reference evidence="2 3" key="1">
    <citation type="submission" date="2016-10" db="EMBL/GenBank/DDBJ databases">
        <authorList>
            <person name="de Groot N.N."/>
        </authorList>
    </citation>
    <scope>NUCLEOTIDE SEQUENCE [LARGE SCALE GENOMIC DNA]</scope>
    <source>
        <strain evidence="2 3">DSM 21039</strain>
    </source>
</reference>
<accession>A0A1H8I2X0</accession>
<evidence type="ECO:0000313" key="3">
    <source>
        <dbReference type="Proteomes" id="UP000198984"/>
    </source>
</evidence>
<keyword evidence="3" id="KW-1185">Reference proteome</keyword>
<gene>
    <name evidence="2" type="ORF">SAMN04488505_111222</name>
</gene>
<protein>
    <submittedName>
        <fullName evidence="2">Uncharacterized protein</fullName>
    </submittedName>
</protein>